<gene>
    <name evidence="1" type="ORF">S01H1_42150</name>
</gene>
<proteinExistence type="predicted"/>
<protein>
    <submittedName>
        <fullName evidence="1">Uncharacterized protein</fullName>
    </submittedName>
</protein>
<name>X0UYZ7_9ZZZZ</name>
<organism evidence="1">
    <name type="scientific">marine sediment metagenome</name>
    <dbReference type="NCBI Taxonomy" id="412755"/>
    <lineage>
        <taxon>unclassified sequences</taxon>
        <taxon>metagenomes</taxon>
        <taxon>ecological metagenomes</taxon>
    </lineage>
</organism>
<dbReference type="AlphaFoldDB" id="X0UYZ7"/>
<accession>X0UYZ7</accession>
<dbReference type="EMBL" id="BARS01026778">
    <property type="protein sequence ID" value="GAG04407.1"/>
    <property type="molecule type" value="Genomic_DNA"/>
</dbReference>
<evidence type="ECO:0000313" key="1">
    <source>
        <dbReference type="EMBL" id="GAG04407.1"/>
    </source>
</evidence>
<comment type="caution">
    <text evidence="1">The sequence shown here is derived from an EMBL/GenBank/DDBJ whole genome shotgun (WGS) entry which is preliminary data.</text>
</comment>
<reference evidence="1" key="1">
    <citation type="journal article" date="2014" name="Front. Microbiol.">
        <title>High frequency of phylogenetically diverse reductive dehalogenase-homologous genes in deep subseafloor sedimentary metagenomes.</title>
        <authorList>
            <person name="Kawai M."/>
            <person name="Futagami T."/>
            <person name="Toyoda A."/>
            <person name="Takaki Y."/>
            <person name="Nishi S."/>
            <person name="Hori S."/>
            <person name="Arai W."/>
            <person name="Tsubouchi T."/>
            <person name="Morono Y."/>
            <person name="Uchiyama I."/>
            <person name="Ito T."/>
            <person name="Fujiyama A."/>
            <person name="Inagaki F."/>
            <person name="Takami H."/>
        </authorList>
    </citation>
    <scope>NUCLEOTIDE SEQUENCE</scope>
    <source>
        <strain evidence="1">Expedition CK06-06</strain>
    </source>
</reference>
<sequence length="71" mass="8070">MDIFDDEQDMGAVTVSRRIDMGKKCKYRRPAENVQYTPDCTGNTHSVHPQNIIGRHCQFCGKKIKTITLGD</sequence>